<dbReference type="AlphaFoldDB" id="A0A3P7MZ02"/>
<feature type="domain" description="FH2" evidence="2">
    <location>
        <begin position="1"/>
        <end position="140"/>
    </location>
</feature>
<dbReference type="Gene3D" id="1.20.58.2220">
    <property type="entry name" value="Formin, FH2 domain"/>
    <property type="match status" value="1"/>
</dbReference>
<dbReference type="PROSITE" id="PS51444">
    <property type="entry name" value="FH2"/>
    <property type="match status" value="1"/>
</dbReference>
<accession>A0A3P7MZ02</accession>
<proteinExistence type="predicted"/>
<feature type="region of interest" description="Disordered" evidence="1">
    <location>
        <begin position="128"/>
        <end position="152"/>
    </location>
</feature>
<name>A0A3P7MZ02_CYLGO</name>
<dbReference type="PANTHER" id="PTHR45691">
    <property type="entry name" value="PROTEIN DIAPHANOUS"/>
    <property type="match status" value="1"/>
</dbReference>
<dbReference type="InterPro" id="IPR051412">
    <property type="entry name" value="Formin_Homology_Diaphanous_sf"/>
</dbReference>
<feature type="non-terminal residue" evidence="3">
    <location>
        <position position="1"/>
    </location>
</feature>
<protein>
    <recommendedName>
        <fullName evidence="2">FH2 domain-containing protein</fullName>
    </recommendedName>
</protein>
<dbReference type="GO" id="GO:0005884">
    <property type="term" value="C:actin filament"/>
    <property type="evidence" value="ECO:0007669"/>
    <property type="project" value="TreeGrafter"/>
</dbReference>
<evidence type="ECO:0000256" key="1">
    <source>
        <dbReference type="SAM" id="MobiDB-lite"/>
    </source>
</evidence>
<dbReference type="Pfam" id="PF02181">
    <property type="entry name" value="FH2"/>
    <property type="match status" value="1"/>
</dbReference>
<evidence type="ECO:0000313" key="3">
    <source>
        <dbReference type="EMBL" id="VDN35135.1"/>
    </source>
</evidence>
<dbReference type="InterPro" id="IPR015425">
    <property type="entry name" value="FH2_Formin"/>
</dbReference>
<dbReference type="EMBL" id="UYRV01126160">
    <property type="protein sequence ID" value="VDN35135.1"/>
    <property type="molecule type" value="Genomic_DNA"/>
</dbReference>
<organism evidence="3 4">
    <name type="scientific">Cylicostephanus goldi</name>
    <name type="common">Nematode worm</name>
    <dbReference type="NCBI Taxonomy" id="71465"/>
    <lineage>
        <taxon>Eukaryota</taxon>
        <taxon>Metazoa</taxon>
        <taxon>Ecdysozoa</taxon>
        <taxon>Nematoda</taxon>
        <taxon>Chromadorea</taxon>
        <taxon>Rhabditida</taxon>
        <taxon>Rhabditina</taxon>
        <taxon>Rhabditomorpha</taxon>
        <taxon>Strongyloidea</taxon>
        <taxon>Strongylidae</taxon>
        <taxon>Cylicostephanus</taxon>
    </lineage>
</organism>
<sequence>LYFCRFAQEDFYHCVAAARVNADELDKGVAALRQNVTKLDNCLKTYQKQSDDDAFVEIMGPFLAKAQSELDIITTLHGKMKCDWSSFAKYYAFDTKKYPMEQFFTDMKLFKEQYEGVYRELEMERLRAEKEHEDSKTKKKRALPPAKEQPARVSIGASRLQTAVDSPGVLDELDKMMAGGGLAKLLQGRAALQRQRSRGADFLLREALENGSVSAHAPRAPLSVIAPAPEKVRIRRKGAPTVEVCSVHIS</sequence>
<dbReference type="SUPFAM" id="SSF101447">
    <property type="entry name" value="Formin homology 2 domain (FH2 domain)"/>
    <property type="match status" value="1"/>
</dbReference>
<dbReference type="OrthoDB" id="1104827at2759"/>
<evidence type="ECO:0000259" key="2">
    <source>
        <dbReference type="PROSITE" id="PS51444"/>
    </source>
</evidence>
<evidence type="ECO:0000313" key="4">
    <source>
        <dbReference type="Proteomes" id="UP000271889"/>
    </source>
</evidence>
<dbReference type="Proteomes" id="UP000271889">
    <property type="component" value="Unassembled WGS sequence"/>
</dbReference>
<keyword evidence="4" id="KW-1185">Reference proteome</keyword>
<dbReference type="PANTHER" id="PTHR45691:SF6">
    <property type="entry name" value="PROTEIN DIAPHANOUS"/>
    <property type="match status" value="1"/>
</dbReference>
<gene>
    <name evidence="3" type="ORF">CGOC_LOCUS12844</name>
</gene>
<reference evidence="3 4" key="1">
    <citation type="submission" date="2018-11" db="EMBL/GenBank/DDBJ databases">
        <authorList>
            <consortium name="Pathogen Informatics"/>
        </authorList>
    </citation>
    <scope>NUCLEOTIDE SEQUENCE [LARGE SCALE GENOMIC DNA]</scope>
</reference>
<dbReference type="GO" id="GO:0030041">
    <property type="term" value="P:actin filament polymerization"/>
    <property type="evidence" value="ECO:0007669"/>
    <property type="project" value="TreeGrafter"/>
</dbReference>
<dbReference type="InterPro" id="IPR042201">
    <property type="entry name" value="FH2_Formin_sf"/>
</dbReference>